<dbReference type="GO" id="GO:0032259">
    <property type="term" value="P:methylation"/>
    <property type="evidence" value="ECO:0007669"/>
    <property type="project" value="UniProtKB-KW"/>
</dbReference>
<dbReference type="Pfam" id="PF08100">
    <property type="entry name" value="Dimerisation"/>
    <property type="match status" value="1"/>
</dbReference>
<proteinExistence type="predicted"/>
<keyword evidence="2" id="KW-0808">Transferase</keyword>
<keyword evidence="1" id="KW-0489">Methyltransferase</keyword>
<dbReference type="FunFam" id="1.10.10.10:FF:000357">
    <property type="entry name" value="Caffeic acid 3-O-methyltransferase"/>
    <property type="match status" value="1"/>
</dbReference>
<dbReference type="Gramene" id="OMO69475">
    <property type="protein sequence ID" value="OMO69475"/>
    <property type="gene ID" value="CCACVL1_19487"/>
</dbReference>
<dbReference type="GO" id="GO:0046983">
    <property type="term" value="F:protein dimerization activity"/>
    <property type="evidence" value="ECO:0007669"/>
    <property type="project" value="InterPro"/>
</dbReference>
<organism evidence="5 6">
    <name type="scientific">Corchorus capsularis</name>
    <name type="common">Jute</name>
    <dbReference type="NCBI Taxonomy" id="210143"/>
    <lineage>
        <taxon>Eukaryota</taxon>
        <taxon>Viridiplantae</taxon>
        <taxon>Streptophyta</taxon>
        <taxon>Embryophyta</taxon>
        <taxon>Tracheophyta</taxon>
        <taxon>Spermatophyta</taxon>
        <taxon>Magnoliopsida</taxon>
        <taxon>eudicotyledons</taxon>
        <taxon>Gunneridae</taxon>
        <taxon>Pentapetalae</taxon>
        <taxon>rosids</taxon>
        <taxon>malvids</taxon>
        <taxon>Malvales</taxon>
        <taxon>Malvaceae</taxon>
        <taxon>Grewioideae</taxon>
        <taxon>Apeibeae</taxon>
        <taxon>Corchorus</taxon>
    </lineage>
</organism>
<protein>
    <recommendedName>
        <fullName evidence="4">O-methyltransferase dimerisation domain-containing protein</fullName>
    </recommendedName>
</protein>
<gene>
    <name evidence="5" type="ORF">CCACVL1_19487</name>
</gene>
<evidence type="ECO:0000256" key="1">
    <source>
        <dbReference type="ARBA" id="ARBA00022603"/>
    </source>
</evidence>
<dbReference type="InterPro" id="IPR012967">
    <property type="entry name" value="COMT_dimerisation"/>
</dbReference>
<name>A0A1R3HGP7_COCAP</name>
<dbReference type="InterPro" id="IPR016461">
    <property type="entry name" value="COMT-like"/>
</dbReference>
<sequence>MGSIGSKVKESDHDHECVNAMLFSTSDVVPKVLNATIELGVLEIMAKAGPDAHLSATEIASQLPTQNPNAPSMLDRMLRFLATHSLLSCLPRILEDGSLETLYALTPASKFFLIGNENEGSLAPLSALANHPATQSVWYIPY</sequence>
<dbReference type="InterPro" id="IPR036388">
    <property type="entry name" value="WH-like_DNA-bd_sf"/>
</dbReference>
<dbReference type="OMA" id="WYLRTSH"/>
<keyword evidence="6" id="KW-1185">Reference proteome</keyword>
<evidence type="ECO:0000256" key="3">
    <source>
        <dbReference type="ARBA" id="ARBA00022691"/>
    </source>
</evidence>
<feature type="domain" description="O-methyltransferase dimerisation" evidence="4">
    <location>
        <begin position="28"/>
        <end position="113"/>
    </location>
</feature>
<reference evidence="5 6" key="1">
    <citation type="submission" date="2013-09" db="EMBL/GenBank/DDBJ databases">
        <title>Corchorus capsularis genome sequencing.</title>
        <authorList>
            <person name="Alam M."/>
            <person name="Haque M.S."/>
            <person name="Islam M.S."/>
            <person name="Emdad E.M."/>
            <person name="Islam M.M."/>
            <person name="Ahmed B."/>
            <person name="Halim A."/>
            <person name="Hossen Q.M.M."/>
            <person name="Hossain M.Z."/>
            <person name="Ahmed R."/>
            <person name="Khan M.M."/>
            <person name="Islam R."/>
            <person name="Rashid M.M."/>
            <person name="Khan S.A."/>
            <person name="Rahman M.S."/>
            <person name="Alam M."/>
        </authorList>
    </citation>
    <scope>NUCLEOTIDE SEQUENCE [LARGE SCALE GENOMIC DNA]</scope>
    <source>
        <strain evidence="6">cv. CVL-1</strain>
        <tissue evidence="5">Whole seedling</tissue>
    </source>
</reference>
<dbReference type="InterPro" id="IPR036390">
    <property type="entry name" value="WH_DNA-bd_sf"/>
</dbReference>
<dbReference type="PROSITE" id="PS51683">
    <property type="entry name" value="SAM_OMT_II"/>
    <property type="match status" value="1"/>
</dbReference>
<dbReference type="STRING" id="210143.A0A1R3HGP7"/>
<comment type="caution">
    <text evidence="5">The sequence shown here is derived from an EMBL/GenBank/DDBJ whole genome shotgun (WGS) entry which is preliminary data.</text>
</comment>
<dbReference type="EMBL" id="AWWV01012009">
    <property type="protein sequence ID" value="OMO69475.1"/>
    <property type="molecule type" value="Genomic_DNA"/>
</dbReference>
<evidence type="ECO:0000256" key="2">
    <source>
        <dbReference type="ARBA" id="ARBA00022679"/>
    </source>
</evidence>
<dbReference type="SUPFAM" id="SSF46785">
    <property type="entry name" value="Winged helix' DNA-binding domain"/>
    <property type="match status" value="1"/>
</dbReference>
<dbReference type="GO" id="GO:0008168">
    <property type="term" value="F:methyltransferase activity"/>
    <property type="evidence" value="ECO:0007669"/>
    <property type="project" value="UniProtKB-KW"/>
</dbReference>
<dbReference type="PANTHER" id="PTHR11746">
    <property type="entry name" value="O-METHYLTRANSFERASE"/>
    <property type="match status" value="1"/>
</dbReference>
<accession>A0A1R3HGP7</accession>
<dbReference type="AlphaFoldDB" id="A0A1R3HGP7"/>
<dbReference type="Proteomes" id="UP000188268">
    <property type="component" value="Unassembled WGS sequence"/>
</dbReference>
<evidence type="ECO:0000259" key="4">
    <source>
        <dbReference type="Pfam" id="PF08100"/>
    </source>
</evidence>
<evidence type="ECO:0000313" key="5">
    <source>
        <dbReference type="EMBL" id="OMO69475.1"/>
    </source>
</evidence>
<keyword evidence="3" id="KW-0949">S-adenosyl-L-methionine</keyword>
<dbReference type="Gene3D" id="1.10.10.10">
    <property type="entry name" value="Winged helix-like DNA-binding domain superfamily/Winged helix DNA-binding domain"/>
    <property type="match status" value="1"/>
</dbReference>
<dbReference type="OrthoDB" id="1606438at2759"/>
<evidence type="ECO:0000313" key="6">
    <source>
        <dbReference type="Proteomes" id="UP000188268"/>
    </source>
</evidence>